<dbReference type="EMBL" id="ANIY01002121">
    <property type="protein sequence ID" value="ETP42797.1"/>
    <property type="molecule type" value="Genomic_DNA"/>
</dbReference>
<dbReference type="GO" id="GO:0043657">
    <property type="term" value="C:host cell"/>
    <property type="evidence" value="ECO:0007669"/>
    <property type="project" value="UniProtKB-SubCell"/>
</dbReference>
<gene>
    <name evidence="5" type="ORF">F442_10315</name>
</gene>
<evidence type="ECO:0000313" key="5">
    <source>
        <dbReference type="EMBL" id="ETP42797.1"/>
    </source>
</evidence>
<dbReference type="GO" id="GO:0005576">
    <property type="term" value="C:extracellular region"/>
    <property type="evidence" value="ECO:0007669"/>
    <property type="project" value="UniProtKB-SubCell"/>
</dbReference>
<sequence>MKLVCVFVGLEESLYFVNIDANESVGYLKDAIKEKKPWTVTGVARKLHLFLAKKDS</sequence>
<organism evidence="5 6">
    <name type="scientific">Phytophthora nicotianae P10297</name>
    <dbReference type="NCBI Taxonomy" id="1317064"/>
    <lineage>
        <taxon>Eukaryota</taxon>
        <taxon>Sar</taxon>
        <taxon>Stramenopiles</taxon>
        <taxon>Oomycota</taxon>
        <taxon>Peronosporomycetes</taxon>
        <taxon>Peronosporales</taxon>
        <taxon>Peronosporaceae</taxon>
        <taxon>Phytophthora</taxon>
    </lineage>
</organism>
<protein>
    <recommendedName>
        <fullName evidence="4">Crinkler effector protein N-terminal domain-containing protein</fullName>
    </recommendedName>
</protein>
<feature type="non-terminal residue" evidence="5">
    <location>
        <position position="56"/>
    </location>
</feature>
<dbReference type="AlphaFoldDB" id="W2Z610"/>
<feature type="domain" description="Crinkler effector protein N-terminal" evidence="4">
    <location>
        <begin position="1"/>
        <end position="53"/>
    </location>
</feature>
<reference evidence="5 6" key="1">
    <citation type="submission" date="2013-11" db="EMBL/GenBank/DDBJ databases">
        <title>The Genome Sequence of Phytophthora parasitica P10297.</title>
        <authorList>
            <consortium name="The Broad Institute Genomics Platform"/>
            <person name="Russ C."/>
            <person name="Tyler B."/>
            <person name="Panabieres F."/>
            <person name="Shan W."/>
            <person name="Tripathy S."/>
            <person name="Grunwald N."/>
            <person name="Machado M."/>
            <person name="Johnson C.S."/>
            <person name="Walker B."/>
            <person name="Young S.K."/>
            <person name="Zeng Q."/>
            <person name="Gargeya S."/>
            <person name="Fitzgerald M."/>
            <person name="Haas B."/>
            <person name="Abouelleil A."/>
            <person name="Allen A.W."/>
            <person name="Alvarado L."/>
            <person name="Arachchi H.M."/>
            <person name="Berlin A.M."/>
            <person name="Chapman S.B."/>
            <person name="Gainer-Dewar J."/>
            <person name="Goldberg J."/>
            <person name="Griggs A."/>
            <person name="Gujja S."/>
            <person name="Hansen M."/>
            <person name="Howarth C."/>
            <person name="Imamovic A."/>
            <person name="Ireland A."/>
            <person name="Larimer J."/>
            <person name="McCowan C."/>
            <person name="Murphy C."/>
            <person name="Pearson M."/>
            <person name="Poon T.W."/>
            <person name="Priest M."/>
            <person name="Roberts A."/>
            <person name="Saif S."/>
            <person name="Shea T."/>
            <person name="Sisk P."/>
            <person name="Sykes S."/>
            <person name="Wortman J."/>
            <person name="Nusbaum C."/>
            <person name="Birren B."/>
        </authorList>
    </citation>
    <scope>NUCLEOTIDE SEQUENCE [LARGE SCALE GENOMIC DNA]</scope>
    <source>
        <strain evidence="5 6">P10297</strain>
    </source>
</reference>
<accession>W2Z610</accession>
<evidence type="ECO:0000256" key="3">
    <source>
        <dbReference type="ARBA" id="ARBA00022525"/>
    </source>
</evidence>
<dbReference type="Proteomes" id="UP000018948">
    <property type="component" value="Unassembled WGS sequence"/>
</dbReference>
<dbReference type="Pfam" id="PF20147">
    <property type="entry name" value="Crinkler"/>
    <property type="match status" value="1"/>
</dbReference>
<evidence type="ECO:0000256" key="1">
    <source>
        <dbReference type="ARBA" id="ARBA00004340"/>
    </source>
</evidence>
<comment type="caution">
    <text evidence="5">The sequence shown here is derived from an EMBL/GenBank/DDBJ whole genome shotgun (WGS) entry which is preliminary data.</text>
</comment>
<comment type="subcellular location">
    <subcellularLocation>
        <location evidence="1">Host cell</location>
    </subcellularLocation>
    <subcellularLocation>
        <location evidence="2">Secreted</location>
    </subcellularLocation>
</comment>
<name>W2Z610_PHYNI</name>
<keyword evidence="3" id="KW-0964">Secreted</keyword>
<evidence type="ECO:0000313" key="6">
    <source>
        <dbReference type="Proteomes" id="UP000018948"/>
    </source>
</evidence>
<dbReference type="InterPro" id="IPR045379">
    <property type="entry name" value="Crinkler_N"/>
</dbReference>
<evidence type="ECO:0000256" key="2">
    <source>
        <dbReference type="ARBA" id="ARBA00004613"/>
    </source>
</evidence>
<proteinExistence type="predicted"/>
<evidence type="ECO:0000259" key="4">
    <source>
        <dbReference type="Pfam" id="PF20147"/>
    </source>
</evidence>